<reference evidence="1" key="3">
    <citation type="submission" date="2022-06" db="UniProtKB">
        <authorList>
            <consortium name="EnsemblPlants"/>
        </authorList>
    </citation>
    <scope>IDENTIFICATION</scope>
</reference>
<reference evidence="2" key="1">
    <citation type="journal article" date="2013" name="Nature">
        <title>Draft genome of the wheat A-genome progenitor Triticum urartu.</title>
        <authorList>
            <person name="Ling H.Q."/>
            <person name="Zhao S."/>
            <person name="Liu D."/>
            <person name="Wang J."/>
            <person name="Sun H."/>
            <person name="Zhang C."/>
            <person name="Fan H."/>
            <person name="Li D."/>
            <person name="Dong L."/>
            <person name="Tao Y."/>
            <person name="Gao C."/>
            <person name="Wu H."/>
            <person name="Li Y."/>
            <person name="Cui Y."/>
            <person name="Guo X."/>
            <person name="Zheng S."/>
            <person name="Wang B."/>
            <person name="Yu K."/>
            <person name="Liang Q."/>
            <person name="Yang W."/>
            <person name="Lou X."/>
            <person name="Chen J."/>
            <person name="Feng M."/>
            <person name="Jian J."/>
            <person name="Zhang X."/>
            <person name="Luo G."/>
            <person name="Jiang Y."/>
            <person name="Liu J."/>
            <person name="Wang Z."/>
            <person name="Sha Y."/>
            <person name="Zhang B."/>
            <person name="Wu H."/>
            <person name="Tang D."/>
            <person name="Shen Q."/>
            <person name="Xue P."/>
            <person name="Zou S."/>
            <person name="Wang X."/>
            <person name="Liu X."/>
            <person name="Wang F."/>
            <person name="Yang Y."/>
            <person name="An X."/>
            <person name="Dong Z."/>
            <person name="Zhang K."/>
            <person name="Zhang X."/>
            <person name="Luo M.C."/>
            <person name="Dvorak J."/>
            <person name="Tong Y."/>
            <person name="Wang J."/>
            <person name="Yang H."/>
            <person name="Li Z."/>
            <person name="Wang D."/>
            <person name="Zhang A."/>
            <person name="Wang J."/>
        </authorList>
    </citation>
    <scope>NUCLEOTIDE SEQUENCE</scope>
    <source>
        <strain evidence="2">cv. G1812</strain>
    </source>
</reference>
<protein>
    <submittedName>
        <fullName evidence="1">Uncharacterized protein</fullName>
    </submittedName>
</protein>
<reference evidence="1" key="2">
    <citation type="submission" date="2018-03" db="EMBL/GenBank/DDBJ databases">
        <title>The Triticum urartu genome reveals the dynamic nature of wheat genome evolution.</title>
        <authorList>
            <person name="Ling H."/>
            <person name="Ma B."/>
            <person name="Shi X."/>
            <person name="Liu H."/>
            <person name="Dong L."/>
            <person name="Sun H."/>
            <person name="Cao Y."/>
            <person name="Gao Q."/>
            <person name="Zheng S."/>
            <person name="Li Y."/>
            <person name="Yu Y."/>
            <person name="Du H."/>
            <person name="Qi M."/>
            <person name="Li Y."/>
            <person name="Yu H."/>
            <person name="Cui Y."/>
            <person name="Wang N."/>
            <person name="Chen C."/>
            <person name="Wu H."/>
            <person name="Zhao Y."/>
            <person name="Zhang J."/>
            <person name="Li Y."/>
            <person name="Zhou W."/>
            <person name="Zhang B."/>
            <person name="Hu W."/>
            <person name="Eijk M."/>
            <person name="Tang J."/>
            <person name="Witsenboer H."/>
            <person name="Zhao S."/>
            <person name="Li Z."/>
            <person name="Zhang A."/>
            <person name="Wang D."/>
            <person name="Liang C."/>
        </authorList>
    </citation>
    <scope>NUCLEOTIDE SEQUENCE [LARGE SCALE GENOMIC DNA]</scope>
    <source>
        <strain evidence="1">cv. G1812</strain>
    </source>
</reference>
<name>A0A8R7PM78_TRIUA</name>
<evidence type="ECO:0000313" key="2">
    <source>
        <dbReference type="Proteomes" id="UP000015106"/>
    </source>
</evidence>
<accession>A0A8R7PM78</accession>
<organism evidence="1 2">
    <name type="scientific">Triticum urartu</name>
    <name type="common">Red wild einkorn</name>
    <name type="synonym">Crithodium urartu</name>
    <dbReference type="NCBI Taxonomy" id="4572"/>
    <lineage>
        <taxon>Eukaryota</taxon>
        <taxon>Viridiplantae</taxon>
        <taxon>Streptophyta</taxon>
        <taxon>Embryophyta</taxon>
        <taxon>Tracheophyta</taxon>
        <taxon>Spermatophyta</taxon>
        <taxon>Magnoliopsida</taxon>
        <taxon>Liliopsida</taxon>
        <taxon>Poales</taxon>
        <taxon>Poaceae</taxon>
        <taxon>BOP clade</taxon>
        <taxon>Pooideae</taxon>
        <taxon>Triticodae</taxon>
        <taxon>Triticeae</taxon>
        <taxon>Triticinae</taxon>
        <taxon>Triticum</taxon>
    </lineage>
</organism>
<dbReference type="EnsemblPlants" id="TuG1812G0200006216.01.T01">
    <property type="protein sequence ID" value="TuG1812G0200006216.01.T01"/>
    <property type="gene ID" value="TuG1812G0200006216.01"/>
</dbReference>
<dbReference type="Gramene" id="TuG1812G0200006216.01.T01">
    <property type="protein sequence ID" value="TuG1812G0200006216.01.T01"/>
    <property type="gene ID" value="TuG1812G0200006216.01"/>
</dbReference>
<evidence type="ECO:0000313" key="1">
    <source>
        <dbReference type="EnsemblPlants" id="TuG1812G0200006216.01.T01"/>
    </source>
</evidence>
<keyword evidence="2" id="KW-1185">Reference proteome</keyword>
<dbReference type="Proteomes" id="UP000015106">
    <property type="component" value="Chromosome 2"/>
</dbReference>
<proteinExistence type="predicted"/>
<dbReference type="AlphaFoldDB" id="A0A8R7PM78"/>
<sequence>RFTTNKAIWPYGFINKGTRRDMLYYCLTEEMSSKENSPAIGSFLWVVMLSMIMKPQLQCKSKISRI</sequence>